<dbReference type="Proteomes" id="UP000610456">
    <property type="component" value="Unassembled WGS sequence"/>
</dbReference>
<keyword evidence="4" id="KW-1185">Reference proteome</keyword>
<dbReference type="EMBL" id="BMXB01000016">
    <property type="protein sequence ID" value="GHA46817.1"/>
    <property type="molecule type" value="Genomic_DNA"/>
</dbReference>
<evidence type="ECO:0000313" key="4">
    <source>
        <dbReference type="Proteomes" id="UP000610456"/>
    </source>
</evidence>
<reference evidence="3" key="2">
    <citation type="submission" date="2020-09" db="EMBL/GenBank/DDBJ databases">
        <authorList>
            <person name="Sun Q."/>
            <person name="Kim S."/>
        </authorList>
    </citation>
    <scope>NUCLEOTIDE SEQUENCE</scope>
    <source>
        <strain evidence="3">KCTC 12719</strain>
    </source>
</reference>
<gene>
    <name evidence="3" type="ORF">GCM10007103_29840</name>
</gene>
<name>A0A918SJP7_9FLAO</name>
<dbReference type="InterPro" id="IPR010496">
    <property type="entry name" value="AL/BT2_dom"/>
</dbReference>
<accession>A0A918SJP7</accession>
<reference evidence="3" key="1">
    <citation type="journal article" date="2014" name="Int. J. Syst. Evol. Microbiol.">
        <title>Complete genome sequence of Corynebacterium casei LMG S-19264T (=DSM 44701T), isolated from a smear-ripened cheese.</title>
        <authorList>
            <consortium name="US DOE Joint Genome Institute (JGI-PGF)"/>
            <person name="Walter F."/>
            <person name="Albersmeier A."/>
            <person name="Kalinowski J."/>
            <person name="Ruckert C."/>
        </authorList>
    </citation>
    <scope>NUCLEOTIDE SEQUENCE</scope>
    <source>
        <strain evidence="3">KCTC 12719</strain>
    </source>
</reference>
<comment type="caution">
    <text evidence="3">The sequence shown here is derived from an EMBL/GenBank/DDBJ whole genome shotgun (WGS) entry which is preliminary data.</text>
</comment>
<keyword evidence="1" id="KW-0732">Signal</keyword>
<evidence type="ECO:0000313" key="3">
    <source>
        <dbReference type="EMBL" id="GHA46817.1"/>
    </source>
</evidence>
<dbReference type="GO" id="GO:0016787">
    <property type="term" value="F:hydrolase activity"/>
    <property type="evidence" value="ECO:0007669"/>
    <property type="project" value="InterPro"/>
</dbReference>
<sequence>MLKIYRIMNKTKAFRASILFLIALIPQISTAQDTSNLPPEATEFYKPIPEVVMAGTDAGSPPADAVVLFDGSGQEEWQSAADGSETNWIVSGDAMTVNPGSGDIKTRQKFGDVQLHIEWRSPEEVKGEGQGRGNSGVFLMEQYEVQVLDSYQNDTYTNGQAGSIYKQSPPLVNVTRPPGEWNVYDILFRAPRFNEEGMLISPAKITVFHNGVVVQNNFELKGPTVYTGIPNYEAHPEELSIVLQDHGNPVSFRNIWLRELK</sequence>
<feature type="chain" id="PRO_5038139755" evidence="1">
    <location>
        <begin position="32"/>
        <end position="261"/>
    </location>
</feature>
<proteinExistence type="predicted"/>
<evidence type="ECO:0000259" key="2">
    <source>
        <dbReference type="Pfam" id="PF06439"/>
    </source>
</evidence>
<protein>
    <submittedName>
        <fullName evidence="3">Endo-1,3-1,4-beta glucanase-related protein</fullName>
    </submittedName>
</protein>
<feature type="domain" description="3-keto-alpha-glucoside-1,2-lyase/3-keto-2-hydroxy-glucal hydratase" evidence="2">
    <location>
        <begin position="65"/>
        <end position="258"/>
    </location>
</feature>
<evidence type="ECO:0000256" key="1">
    <source>
        <dbReference type="SAM" id="SignalP"/>
    </source>
</evidence>
<dbReference type="Pfam" id="PF06439">
    <property type="entry name" value="3keto-disac_hyd"/>
    <property type="match status" value="1"/>
</dbReference>
<dbReference type="AlphaFoldDB" id="A0A918SJP7"/>
<feature type="signal peptide" evidence="1">
    <location>
        <begin position="1"/>
        <end position="31"/>
    </location>
</feature>
<organism evidence="3 4">
    <name type="scientific">Salinimicrobium marinum</name>
    <dbReference type="NCBI Taxonomy" id="680283"/>
    <lineage>
        <taxon>Bacteria</taxon>
        <taxon>Pseudomonadati</taxon>
        <taxon>Bacteroidota</taxon>
        <taxon>Flavobacteriia</taxon>
        <taxon>Flavobacteriales</taxon>
        <taxon>Flavobacteriaceae</taxon>
        <taxon>Salinimicrobium</taxon>
    </lineage>
</organism>
<dbReference type="Gene3D" id="2.60.120.560">
    <property type="entry name" value="Exo-inulinase, domain 1"/>
    <property type="match status" value="1"/>
</dbReference>